<dbReference type="SUPFAM" id="SSF48452">
    <property type="entry name" value="TPR-like"/>
    <property type="match status" value="1"/>
</dbReference>
<evidence type="ECO:0000256" key="1">
    <source>
        <dbReference type="ARBA" id="ARBA00004442"/>
    </source>
</evidence>
<dbReference type="RefSeq" id="WP_094448859.1">
    <property type="nucleotide sequence ID" value="NZ_CP091802.1"/>
</dbReference>
<evidence type="ECO:0000259" key="6">
    <source>
        <dbReference type="Pfam" id="PF07980"/>
    </source>
</evidence>
<evidence type="ECO:0000256" key="3">
    <source>
        <dbReference type="ARBA" id="ARBA00022729"/>
    </source>
</evidence>
<feature type="domain" description="RagB/SusD" evidence="6">
    <location>
        <begin position="365"/>
        <end position="497"/>
    </location>
</feature>
<sequence length="527" mass="60545">MKKIIYSIVVSMIFVACNDYLDTVPSKGDNEVINRSEQIEALLNNSSIFNAKTSVVVSSSDDIGLTIDMLDQIGWLSESYLGGLVFSVDDIANNQWGDEVWEDGFKKVFTANLILNDLDNVEDLNDQSRQAYIAEARFMRAMANWNLVQTYCVPYAQENLNEPGLPLKQSTDYEESMIRSSIQDTYAFILADLQAALETPVCDVDLRWRVSKPAVQAMLARYYLFTQDYAQAAQYAQEALKSTKATLQDYNSLKLVENNLWNPSSGKENKVYYSELYQYAPNQMADYQENYYSQYFAVNSGNYLIPSESLIALYDQENDLRFKQFFVRYGLWDTGLSGFGDDILYCKFKHYISGDEVQSGPTVPEMLLTAAEALARQNKVSEAMQYLNKLRRARIRQGAELVDLSADSQEEAISLILEERHREMPFVMRWFDIRRLAFNETTADDVTVERTFYAASNNVIDYSMVYKYTLPAKSKRYAIPLTNLEITRSGNQLVQNNYTAGDILKEKVEINKDEDDERNEEDWNYDE</sequence>
<evidence type="ECO:0008006" key="10">
    <source>
        <dbReference type="Google" id="ProtNLM"/>
    </source>
</evidence>
<evidence type="ECO:0000313" key="9">
    <source>
        <dbReference type="Proteomes" id="UP000216189"/>
    </source>
</evidence>
<comment type="subcellular location">
    <subcellularLocation>
        <location evidence="1">Cell outer membrane</location>
    </subcellularLocation>
</comment>
<evidence type="ECO:0000256" key="4">
    <source>
        <dbReference type="ARBA" id="ARBA00023136"/>
    </source>
</evidence>
<dbReference type="Pfam" id="PF07980">
    <property type="entry name" value="SusD_RagB"/>
    <property type="match status" value="1"/>
</dbReference>
<evidence type="ECO:0000256" key="5">
    <source>
        <dbReference type="ARBA" id="ARBA00023237"/>
    </source>
</evidence>
<feature type="domain" description="SusD-like N-terminal" evidence="7">
    <location>
        <begin position="19"/>
        <end position="224"/>
    </location>
</feature>
<keyword evidence="5" id="KW-0998">Cell outer membrane</keyword>
<dbReference type="Gene3D" id="1.25.40.390">
    <property type="match status" value="1"/>
</dbReference>
<evidence type="ECO:0000256" key="2">
    <source>
        <dbReference type="ARBA" id="ARBA00006275"/>
    </source>
</evidence>
<keyword evidence="4" id="KW-0472">Membrane</keyword>
<name>A0ABX4EFB8_SEGBR</name>
<dbReference type="InterPro" id="IPR011990">
    <property type="entry name" value="TPR-like_helical_dom_sf"/>
</dbReference>
<keyword evidence="3" id="KW-0732">Signal</keyword>
<dbReference type="InterPro" id="IPR033985">
    <property type="entry name" value="SusD-like_N"/>
</dbReference>
<keyword evidence="9" id="KW-1185">Reference proteome</keyword>
<dbReference type="Pfam" id="PF14322">
    <property type="entry name" value="SusD-like_3"/>
    <property type="match status" value="1"/>
</dbReference>
<dbReference type="Proteomes" id="UP000216189">
    <property type="component" value="Unassembled WGS sequence"/>
</dbReference>
<dbReference type="PROSITE" id="PS51257">
    <property type="entry name" value="PROKAR_LIPOPROTEIN"/>
    <property type="match status" value="1"/>
</dbReference>
<gene>
    <name evidence="8" type="ORF">CIK91_10785</name>
</gene>
<accession>A0ABX4EFB8</accession>
<evidence type="ECO:0000313" key="8">
    <source>
        <dbReference type="EMBL" id="OYP53792.1"/>
    </source>
</evidence>
<evidence type="ECO:0000259" key="7">
    <source>
        <dbReference type="Pfam" id="PF14322"/>
    </source>
</evidence>
<organism evidence="8 9">
    <name type="scientific">Segatella bryantii</name>
    <name type="common">Prevotella bryantii</name>
    <dbReference type="NCBI Taxonomy" id="77095"/>
    <lineage>
        <taxon>Bacteria</taxon>
        <taxon>Pseudomonadati</taxon>
        <taxon>Bacteroidota</taxon>
        <taxon>Bacteroidia</taxon>
        <taxon>Bacteroidales</taxon>
        <taxon>Prevotellaceae</taxon>
        <taxon>Segatella</taxon>
    </lineage>
</organism>
<dbReference type="EMBL" id="NPJF01000052">
    <property type="protein sequence ID" value="OYP53792.1"/>
    <property type="molecule type" value="Genomic_DNA"/>
</dbReference>
<protein>
    <recommendedName>
        <fullName evidence="10">RagB/SusD family nutrient uptake outer membrane protein</fullName>
    </recommendedName>
</protein>
<dbReference type="InterPro" id="IPR012944">
    <property type="entry name" value="SusD_RagB_dom"/>
</dbReference>
<reference evidence="8 9" key="1">
    <citation type="submission" date="2017-08" db="EMBL/GenBank/DDBJ databases">
        <title>Comparative genomics of non-oral Prevotella species.</title>
        <authorList>
            <person name="Accetto T."/>
            <person name="Nograsek B."/>
            <person name="Avgustin G."/>
        </authorList>
    </citation>
    <scope>NUCLEOTIDE SEQUENCE [LARGE SCALE GENOMIC DNA]</scope>
    <source>
        <strain evidence="8 9">TC1-1</strain>
    </source>
</reference>
<comment type="similarity">
    <text evidence="2">Belongs to the SusD family.</text>
</comment>
<comment type="caution">
    <text evidence="8">The sequence shown here is derived from an EMBL/GenBank/DDBJ whole genome shotgun (WGS) entry which is preliminary data.</text>
</comment>
<proteinExistence type="inferred from homology"/>